<gene>
    <name evidence="3" type="ORF">F1978_07505</name>
</gene>
<dbReference type="InterPro" id="IPR000086">
    <property type="entry name" value="NUDIX_hydrolase_dom"/>
</dbReference>
<dbReference type="Proteomes" id="UP000466130">
    <property type="component" value="Unassembled WGS sequence"/>
</dbReference>
<accession>A0ABQ6X9U7</accession>
<keyword evidence="1" id="KW-0378">Hydrolase</keyword>
<dbReference type="EMBL" id="VWRT01000005">
    <property type="protein sequence ID" value="KAE8438783.1"/>
    <property type="molecule type" value="Genomic_DNA"/>
</dbReference>
<dbReference type="Pfam" id="PF00293">
    <property type="entry name" value="NUDIX"/>
    <property type="match status" value="1"/>
</dbReference>
<feature type="domain" description="Nudix hydrolase" evidence="2">
    <location>
        <begin position="6"/>
        <end position="136"/>
    </location>
</feature>
<organism evidence="3 4">
    <name type="scientific">Vreelandella piezotolerans</name>
    <dbReference type="NCBI Taxonomy" id="2609667"/>
    <lineage>
        <taxon>Bacteria</taxon>
        <taxon>Pseudomonadati</taxon>
        <taxon>Pseudomonadota</taxon>
        <taxon>Gammaproteobacteria</taxon>
        <taxon>Oceanospirillales</taxon>
        <taxon>Halomonadaceae</taxon>
        <taxon>Vreelandella</taxon>
    </lineage>
</organism>
<evidence type="ECO:0000313" key="4">
    <source>
        <dbReference type="Proteomes" id="UP000466130"/>
    </source>
</evidence>
<dbReference type="RefSeq" id="WP_153843007.1">
    <property type="nucleotide sequence ID" value="NZ_CP048602.1"/>
</dbReference>
<dbReference type="InterPro" id="IPR020476">
    <property type="entry name" value="Nudix_hydrolase"/>
</dbReference>
<dbReference type="SUPFAM" id="SSF55811">
    <property type="entry name" value="Nudix"/>
    <property type="match status" value="1"/>
</dbReference>
<reference evidence="3 4" key="1">
    <citation type="submission" date="2019-09" db="EMBL/GenBank/DDBJ databases">
        <title>The Halomonas whole genome shotgun (WGS).</title>
        <authorList>
            <person name="Xie Z."/>
        </authorList>
    </citation>
    <scope>NUCLEOTIDE SEQUENCE [LARGE SCALE GENOMIC DNA]</scope>
    <source>
        <strain evidence="3 4">NBT06E8</strain>
    </source>
</reference>
<proteinExistence type="predicted"/>
<dbReference type="PROSITE" id="PS51462">
    <property type="entry name" value="NUDIX"/>
    <property type="match status" value="1"/>
</dbReference>
<dbReference type="CDD" id="cd04678">
    <property type="entry name" value="NUDIX_MTH2_Nudt15"/>
    <property type="match status" value="1"/>
</dbReference>
<dbReference type="PANTHER" id="PTHR16099">
    <property type="entry name" value="8-OXO-DGTP DIPHOSPHATES NUDT15"/>
    <property type="match status" value="1"/>
</dbReference>
<evidence type="ECO:0000313" key="3">
    <source>
        <dbReference type="EMBL" id="KAE8438783.1"/>
    </source>
</evidence>
<protein>
    <submittedName>
        <fullName evidence="3">NUDIX domain-containing protein</fullName>
    </submittedName>
</protein>
<dbReference type="PRINTS" id="PR00502">
    <property type="entry name" value="NUDIXFAMILY"/>
</dbReference>
<dbReference type="PANTHER" id="PTHR16099:SF5">
    <property type="entry name" value="NUCLEOTIDE TRIPHOSPHATE DIPHOSPHATASE NUDT15"/>
    <property type="match status" value="1"/>
</dbReference>
<sequence>MNDTARPIIGVGAIVIRPDESVLLGYRDKPGETPCWCLPGGHVDAGESFETSAAREVAEETGITELHDLALLAITQNLDSAASMVTGAVIAHVKQEAEALLLEPQVFTEWRWFHPGALPAPLFPASQAVLAHWQGHQPPTGWRTYPIAPVA</sequence>
<keyword evidence="4" id="KW-1185">Reference proteome</keyword>
<comment type="caution">
    <text evidence="3">The sequence shown here is derived from an EMBL/GenBank/DDBJ whole genome shotgun (WGS) entry which is preliminary data.</text>
</comment>
<evidence type="ECO:0000259" key="2">
    <source>
        <dbReference type="PROSITE" id="PS51462"/>
    </source>
</evidence>
<evidence type="ECO:0000256" key="1">
    <source>
        <dbReference type="ARBA" id="ARBA00022801"/>
    </source>
</evidence>
<dbReference type="Gene3D" id="3.90.79.10">
    <property type="entry name" value="Nucleoside Triphosphate Pyrophosphohydrolase"/>
    <property type="match status" value="1"/>
</dbReference>
<name>A0ABQ6X9U7_9GAMM</name>
<dbReference type="InterPro" id="IPR015797">
    <property type="entry name" value="NUDIX_hydrolase-like_dom_sf"/>
</dbReference>